<name>A0ABQ6ZC71_9GAMM</name>
<comment type="caution">
    <text evidence="5">The sequence shown here is derived from an EMBL/GenBank/DDBJ whole genome shotgun (WGS) entry which is preliminary data.</text>
</comment>
<dbReference type="Pfam" id="PF00135">
    <property type="entry name" value="COesterase"/>
    <property type="match status" value="1"/>
</dbReference>
<protein>
    <recommendedName>
        <fullName evidence="3">Carboxylic ester hydrolase</fullName>
        <ecNumber evidence="3">3.1.1.-</ecNumber>
    </recommendedName>
</protein>
<dbReference type="InterPro" id="IPR050309">
    <property type="entry name" value="Type-B_Carboxylest/Lipase"/>
</dbReference>
<dbReference type="Proteomes" id="UP000788419">
    <property type="component" value="Unassembled WGS sequence"/>
</dbReference>
<dbReference type="InterPro" id="IPR019819">
    <property type="entry name" value="Carboxylesterase_B_CS"/>
</dbReference>
<dbReference type="PANTHER" id="PTHR11559">
    <property type="entry name" value="CARBOXYLESTERASE"/>
    <property type="match status" value="1"/>
</dbReference>
<keyword evidence="6" id="KW-1185">Reference proteome</keyword>
<dbReference type="InterPro" id="IPR002018">
    <property type="entry name" value="CarbesteraseB"/>
</dbReference>
<reference evidence="5 6" key="1">
    <citation type="submission" date="2017-10" db="EMBL/GenBank/DDBJ databases">
        <title>Whole genome sequencing of members of genus Pseudoxanthomonas.</title>
        <authorList>
            <person name="Kumar S."/>
            <person name="Bansal K."/>
            <person name="Kaur A."/>
            <person name="Patil P."/>
            <person name="Sharma S."/>
            <person name="Patil P.B."/>
        </authorList>
    </citation>
    <scope>NUCLEOTIDE SEQUENCE [LARGE SCALE GENOMIC DNA]</scope>
    <source>
        <strain evidence="5 6">DSM 17801</strain>
    </source>
</reference>
<dbReference type="PROSITE" id="PS00941">
    <property type="entry name" value="CARBOXYLESTERASE_B_2"/>
    <property type="match status" value="1"/>
</dbReference>
<evidence type="ECO:0000313" key="5">
    <source>
        <dbReference type="EMBL" id="KAF1697628.1"/>
    </source>
</evidence>
<dbReference type="SUPFAM" id="SSF53474">
    <property type="entry name" value="alpha/beta-Hydrolases"/>
    <property type="match status" value="1"/>
</dbReference>
<feature type="chain" id="PRO_5044996908" description="Carboxylic ester hydrolase" evidence="3">
    <location>
        <begin position="39"/>
        <end position="545"/>
    </location>
</feature>
<dbReference type="EC" id="3.1.1.-" evidence="3"/>
<feature type="signal peptide" evidence="3">
    <location>
        <begin position="1"/>
        <end position="38"/>
    </location>
</feature>
<evidence type="ECO:0000259" key="4">
    <source>
        <dbReference type="Pfam" id="PF00135"/>
    </source>
</evidence>
<feature type="domain" description="Carboxylesterase type B" evidence="4">
    <location>
        <begin position="44"/>
        <end position="534"/>
    </location>
</feature>
<gene>
    <name evidence="5" type="ORF">CSC65_01405</name>
</gene>
<dbReference type="EMBL" id="PDWN01000001">
    <property type="protein sequence ID" value="KAF1697628.1"/>
    <property type="molecule type" value="Genomic_DNA"/>
</dbReference>
<keyword evidence="3" id="KW-0732">Signal</keyword>
<accession>A0ABQ6ZC71</accession>
<sequence length="545" mass="58760">MTDLSPDEALPLDPRRRRLLQVAGAGLALVGMAPVAFAAGEATTVAATRAGRVRGAREQGLHVFRGIRYGADTSTTRFQAPRAPHAWNGVATALAFGGSAPQRGNDGPGSEDCLFLNVWTPALRDGGKRPVLFYIHGGGYDTGSGSNPLYDGTRLCQRGDVVVVTVNHRLNAFGYLHLGQVAGSGLGASGNAGQLDLVLALQWVRDNIAGFGGDPANVTVFGQSGGGAKIATLMAMPAARGLFHRAWTMSGQQVTAAGPRAATQRAQLFIATLGLDPAAPDAIARLRALPAAQLLEATMVRDFSRVEDTRLYFGPVMDGEVVPRHPFWPDAPAQSMAIPMVIGNTRDETRAFLGNDAKNFALAWDELPARLERQQFVDIRSDLVVEEYRRLYPQYTPSEVFFAATTAGRSWRGAVEELEARARQPAGAAPTWAYQLDWGSPLDEGKFRAFHTLDIPLVFDNVRQPGSRTGDGADAQALADRMSDALLALARHGDPNHAGLARWEPYTMARRQTLLFDVPATLADDPRGGERRFWQQAPFVQRGTM</sequence>
<proteinExistence type="inferred from homology"/>
<evidence type="ECO:0000313" key="6">
    <source>
        <dbReference type="Proteomes" id="UP000788419"/>
    </source>
</evidence>
<dbReference type="InterPro" id="IPR029058">
    <property type="entry name" value="AB_hydrolase_fold"/>
</dbReference>
<dbReference type="Gene3D" id="3.40.50.1820">
    <property type="entry name" value="alpha/beta hydrolase"/>
    <property type="match status" value="1"/>
</dbReference>
<evidence type="ECO:0000256" key="2">
    <source>
        <dbReference type="ARBA" id="ARBA00022801"/>
    </source>
</evidence>
<comment type="similarity">
    <text evidence="1 3">Belongs to the type-B carboxylesterase/lipase family.</text>
</comment>
<dbReference type="InterPro" id="IPR019826">
    <property type="entry name" value="Carboxylesterase_B_AS"/>
</dbReference>
<organism evidence="5 6">
    <name type="scientific">Pseudoxanthomonas daejeonensis</name>
    <dbReference type="NCBI Taxonomy" id="266062"/>
    <lineage>
        <taxon>Bacteria</taxon>
        <taxon>Pseudomonadati</taxon>
        <taxon>Pseudomonadota</taxon>
        <taxon>Gammaproteobacteria</taxon>
        <taxon>Lysobacterales</taxon>
        <taxon>Lysobacteraceae</taxon>
        <taxon>Pseudoxanthomonas</taxon>
    </lineage>
</organism>
<dbReference type="PROSITE" id="PS00122">
    <property type="entry name" value="CARBOXYLESTERASE_B_1"/>
    <property type="match status" value="1"/>
</dbReference>
<dbReference type="RefSeq" id="WP_162408172.1">
    <property type="nucleotide sequence ID" value="NZ_PDWN01000001.1"/>
</dbReference>
<dbReference type="PROSITE" id="PS51318">
    <property type="entry name" value="TAT"/>
    <property type="match status" value="1"/>
</dbReference>
<keyword evidence="2 3" id="KW-0378">Hydrolase</keyword>
<dbReference type="InterPro" id="IPR006311">
    <property type="entry name" value="TAT_signal"/>
</dbReference>
<evidence type="ECO:0000256" key="1">
    <source>
        <dbReference type="ARBA" id="ARBA00005964"/>
    </source>
</evidence>
<evidence type="ECO:0000256" key="3">
    <source>
        <dbReference type="RuleBase" id="RU361235"/>
    </source>
</evidence>